<keyword evidence="2" id="KW-0472">Membrane</keyword>
<dbReference type="Proteomes" id="UP000017881">
    <property type="component" value="Chromosome"/>
</dbReference>
<dbReference type="InterPro" id="IPR016047">
    <property type="entry name" value="M23ase_b-sheet_dom"/>
</dbReference>
<dbReference type="GO" id="GO:0004222">
    <property type="term" value="F:metalloendopeptidase activity"/>
    <property type="evidence" value="ECO:0007669"/>
    <property type="project" value="TreeGrafter"/>
</dbReference>
<dbReference type="InterPro" id="IPR011055">
    <property type="entry name" value="Dup_hybrid_motif"/>
</dbReference>
<dbReference type="HOGENOM" id="CLU_857672_0_0_6"/>
<feature type="domain" description="M23ase beta-sheet core" evidence="3">
    <location>
        <begin position="219"/>
        <end position="313"/>
    </location>
</feature>
<dbReference type="PANTHER" id="PTHR21666">
    <property type="entry name" value="PEPTIDASE-RELATED"/>
    <property type="match status" value="1"/>
</dbReference>
<keyword evidence="5" id="KW-1185">Reference proteome</keyword>
<proteinExistence type="predicted"/>
<name>R4VI39_9GAMM</name>
<evidence type="ECO:0000256" key="1">
    <source>
        <dbReference type="ARBA" id="ARBA00022729"/>
    </source>
</evidence>
<dbReference type="InterPro" id="IPR050570">
    <property type="entry name" value="Cell_wall_metabolism_enzyme"/>
</dbReference>
<dbReference type="eggNOG" id="COG0739">
    <property type="taxonomic scope" value="Bacteria"/>
</dbReference>
<evidence type="ECO:0000313" key="4">
    <source>
        <dbReference type="EMBL" id="AGM40282.1"/>
    </source>
</evidence>
<dbReference type="PANTHER" id="PTHR21666:SF289">
    <property type="entry name" value="L-ALA--D-GLU ENDOPEPTIDASE"/>
    <property type="match status" value="1"/>
</dbReference>
<sequence>MPFRTNRRANDWLKQIRANLSDERASEIIVPTDEGSVHIRVSGEEVDRFLAKQKKHLKWQARFYQSMVVALVCGLGVVILDVFHREIEEIVASDQYASIEAERDSMERALALYTEFTRDIVAEHHGELSTRLGELGTNTPTVVRAGAATTGTGGLASRTEGVGQVLGQHVDSRTAKNLHEIARVEEFFNRLPGADPLKGSHLTSGFGMREHPLTGHVVPHRGIDLVSWEQPTVLAAGAGEVTFAGEQGKSGKMVTLNHGSAIESFYLHLDSIAVEKGQYVEAGDALGVMGDTGETDGAHLHYEVRVAGRHLDPKDVFEVISRVD</sequence>
<gene>
    <name evidence="4" type="ORF">SPISAL_00915</name>
</gene>
<feature type="transmembrane region" description="Helical" evidence="2">
    <location>
        <begin position="63"/>
        <end position="83"/>
    </location>
</feature>
<dbReference type="AlphaFoldDB" id="R4VI39"/>
<dbReference type="SUPFAM" id="SSF51261">
    <property type="entry name" value="Duplicated hybrid motif"/>
    <property type="match status" value="1"/>
</dbReference>
<dbReference type="Pfam" id="PF01551">
    <property type="entry name" value="Peptidase_M23"/>
    <property type="match status" value="1"/>
</dbReference>
<dbReference type="PATRIC" id="fig|1260251.3.peg.183"/>
<dbReference type="CDD" id="cd12797">
    <property type="entry name" value="M23_peptidase"/>
    <property type="match status" value="1"/>
</dbReference>
<accession>R4VI39</accession>
<keyword evidence="1" id="KW-0732">Signal</keyword>
<dbReference type="OrthoDB" id="9805070at2"/>
<evidence type="ECO:0000259" key="3">
    <source>
        <dbReference type="Pfam" id="PF01551"/>
    </source>
</evidence>
<organism evidence="4 5">
    <name type="scientific">Spiribacter salinus M19-40</name>
    <dbReference type="NCBI Taxonomy" id="1260251"/>
    <lineage>
        <taxon>Bacteria</taxon>
        <taxon>Pseudomonadati</taxon>
        <taxon>Pseudomonadota</taxon>
        <taxon>Gammaproteobacteria</taxon>
        <taxon>Chromatiales</taxon>
        <taxon>Ectothiorhodospiraceae</taxon>
        <taxon>Spiribacter</taxon>
    </lineage>
</organism>
<evidence type="ECO:0000313" key="5">
    <source>
        <dbReference type="Proteomes" id="UP000017881"/>
    </source>
</evidence>
<dbReference type="RefSeq" id="WP_016352589.1">
    <property type="nucleotide sequence ID" value="NC_021291.1"/>
</dbReference>
<evidence type="ECO:0000256" key="2">
    <source>
        <dbReference type="SAM" id="Phobius"/>
    </source>
</evidence>
<dbReference type="Gene3D" id="2.70.70.10">
    <property type="entry name" value="Glucose Permease (Domain IIA)"/>
    <property type="match status" value="1"/>
</dbReference>
<dbReference type="EMBL" id="CP005963">
    <property type="protein sequence ID" value="AGM40282.1"/>
    <property type="molecule type" value="Genomic_DNA"/>
</dbReference>
<keyword evidence="2" id="KW-1133">Transmembrane helix</keyword>
<keyword evidence="2" id="KW-0812">Transmembrane</keyword>
<protein>
    <submittedName>
        <fullName evidence="4">Peptidase M23B family protein</fullName>
    </submittedName>
</protein>
<reference evidence="4 5" key="1">
    <citation type="journal article" date="2013" name="Genome Announc.">
        <title>Draft Genome of Spiribacter salinus M19-40, an Abundant Gammaproteobacterium in Aquatic Hypersaline Environments.</title>
        <authorList>
            <person name="Leon M.J."/>
            <person name="Ghai R."/>
            <person name="Fernandez A.B."/>
            <person name="Sanchez-Porro C."/>
            <person name="Rodriguez-Valera F."/>
            <person name="Ventosa A."/>
        </authorList>
    </citation>
    <scope>NUCLEOTIDE SEQUENCE [LARGE SCALE GENOMIC DNA]</scope>
    <source>
        <strain evidence="4">M19-40</strain>
    </source>
</reference>
<dbReference type="KEGG" id="ssal:SPISAL_00915"/>